<dbReference type="CDD" id="cd07891">
    <property type="entry name" value="CYTH-like_CthTTM-like_1"/>
    <property type="match status" value="1"/>
</dbReference>
<dbReference type="EMBL" id="WESC01000019">
    <property type="protein sequence ID" value="KAB7738616.1"/>
    <property type="molecule type" value="Genomic_DNA"/>
</dbReference>
<dbReference type="PANTHER" id="PTHR40114">
    <property type="entry name" value="SLR0698 PROTEIN"/>
    <property type="match status" value="1"/>
</dbReference>
<dbReference type="RefSeq" id="WP_152217493.1">
    <property type="nucleotide sequence ID" value="NZ_WESC01000019.1"/>
</dbReference>
<dbReference type="Proteomes" id="UP000468901">
    <property type="component" value="Unassembled WGS sequence"/>
</dbReference>
<dbReference type="Gene3D" id="2.40.320.10">
    <property type="entry name" value="Hypothetical Protein Pfu-838710-001"/>
    <property type="match status" value="1"/>
</dbReference>
<dbReference type="InterPro" id="IPR033469">
    <property type="entry name" value="CYTH-like_dom_sf"/>
</dbReference>
<comment type="caution">
    <text evidence="2">The sequence shown here is derived from an EMBL/GenBank/DDBJ whole genome shotgun (WGS) entry which is preliminary data.</text>
</comment>
<proteinExistence type="predicted"/>
<protein>
    <submittedName>
        <fullName evidence="2">CYTH domain-containing protein</fullName>
    </submittedName>
</protein>
<dbReference type="AlphaFoldDB" id="A0A6N6VD70"/>
<keyword evidence="3" id="KW-1185">Reference proteome</keyword>
<dbReference type="PANTHER" id="PTHR40114:SF1">
    <property type="entry name" value="SLR0698 PROTEIN"/>
    <property type="match status" value="1"/>
</dbReference>
<gene>
    <name evidence="2" type="ORF">F2P47_16295</name>
</gene>
<accession>A0A6N6VD70</accession>
<dbReference type="InterPro" id="IPR012042">
    <property type="entry name" value="NeuTTM/CthTTM-like"/>
</dbReference>
<dbReference type="Pfam" id="PF01928">
    <property type="entry name" value="CYTH"/>
    <property type="match status" value="1"/>
</dbReference>
<sequence length="156" mass="18131">MLIEIERKFLVADDSWRKLYTRCERLRDGLIAATDGLKVRVRLYEDHATLAVKTKQVGFTRAEYEYEIPMDEGEQLLALHCGITKLVKTRYYVPHRGFTWEVDVYEEILAGIILAEVELSRADMDVPLPPWIGREVTGELEYKKINMLKTRLARSA</sequence>
<dbReference type="SMART" id="SM01118">
    <property type="entry name" value="CYTH"/>
    <property type="match status" value="1"/>
</dbReference>
<dbReference type="InterPro" id="IPR023577">
    <property type="entry name" value="CYTH_domain"/>
</dbReference>
<name>A0A6N6VD70_9HYPH</name>
<evidence type="ECO:0000259" key="1">
    <source>
        <dbReference type="PROSITE" id="PS51707"/>
    </source>
</evidence>
<reference evidence="2 3" key="1">
    <citation type="submission" date="2019-09" db="EMBL/GenBank/DDBJ databases">
        <title>Parvibaculum sedimenti sp. nov., isolated from sediment.</title>
        <authorList>
            <person name="Wang Y."/>
        </authorList>
    </citation>
    <scope>NUCLEOTIDE SEQUENCE [LARGE SCALE GENOMIC DNA]</scope>
    <source>
        <strain evidence="2 3">HXT-9</strain>
    </source>
</reference>
<evidence type="ECO:0000313" key="3">
    <source>
        <dbReference type="Proteomes" id="UP000468901"/>
    </source>
</evidence>
<feature type="domain" description="CYTH" evidence="1">
    <location>
        <begin position="2"/>
        <end position="156"/>
    </location>
</feature>
<evidence type="ECO:0000313" key="2">
    <source>
        <dbReference type="EMBL" id="KAB7738616.1"/>
    </source>
</evidence>
<organism evidence="2 3">
    <name type="scientific">Parvibaculum sedimenti</name>
    <dbReference type="NCBI Taxonomy" id="2608632"/>
    <lineage>
        <taxon>Bacteria</taxon>
        <taxon>Pseudomonadati</taxon>
        <taxon>Pseudomonadota</taxon>
        <taxon>Alphaproteobacteria</taxon>
        <taxon>Hyphomicrobiales</taxon>
        <taxon>Parvibaculaceae</taxon>
        <taxon>Parvibaculum</taxon>
    </lineage>
</organism>
<dbReference type="PROSITE" id="PS51707">
    <property type="entry name" value="CYTH"/>
    <property type="match status" value="1"/>
</dbReference>
<dbReference type="PIRSF" id="PIRSF016487">
    <property type="entry name" value="CYTH_UCP016487"/>
    <property type="match status" value="1"/>
</dbReference>
<dbReference type="SUPFAM" id="SSF55154">
    <property type="entry name" value="CYTH-like phosphatases"/>
    <property type="match status" value="1"/>
</dbReference>